<dbReference type="AlphaFoldDB" id="A0A1S8GSJ1"/>
<gene>
    <name evidence="1" type="ORF">AL01_03140</name>
</gene>
<dbReference type="EMBL" id="JATM01000001">
    <property type="protein sequence ID" value="OOL19945.1"/>
    <property type="molecule type" value="Genomic_DNA"/>
</dbReference>
<dbReference type="Gene3D" id="3.40.30.10">
    <property type="entry name" value="Glutaredoxin"/>
    <property type="match status" value="1"/>
</dbReference>
<protein>
    <submittedName>
        <fullName evidence="1">Thioredoxin</fullName>
    </submittedName>
</protein>
<keyword evidence="2" id="KW-1185">Reference proteome</keyword>
<dbReference type="InterPro" id="IPR036249">
    <property type="entry name" value="Thioredoxin-like_sf"/>
</dbReference>
<dbReference type="RefSeq" id="WP_077395766.1">
    <property type="nucleotide sequence ID" value="NZ_JATM01000001.1"/>
</dbReference>
<reference evidence="1 2" key="1">
    <citation type="journal article" date="2016" name="PLoS ONE">
        <title>Whole-Genome Sequence Analysis of Bombella intestini LMG 28161T, a Novel Acetic Acid Bacterium Isolated from the Crop of a Red-Tailed Bumble Bee, Bombus lapidarius.</title>
        <authorList>
            <person name="Li L."/>
            <person name="Illeghems K."/>
            <person name="Van Kerrebroeck S."/>
            <person name="Borremans W."/>
            <person name="Cleenwerck I."/>
            <person name="Smagghe G."/>
            <person name="De Vuyst L."/>
            <person name="Vandamme P."/>
        </authorList>
    </citation>
    <scope>NUCLEOTIDE SEQUENCE [LARGE SCALE GENOMIC DNA]</scope>
    <source>
        <strain evidence="1 2">R-52487</strain>
    </source>
</reference>
<accession>A0A1S8GSJ1</accession>
<dbReference type="SUPFAM" id="SSF52833">
    <property type="entry name" value="Thioredoxin-like"/>
    <property type="match status" value="1"/>
</dbReference>
<dbReference type="OrthoDB" id="6399456at2"/>
<name>A0A1S8GSJ1_9PROT</name>
<dbReference type="Proteomes" id="UP000200980">
    <property type="component" value="Unassembled WGS sequence"/>
</dbReference>
<sequence length="185" mass="20975">MSITKITKPADLIWGHGPREVTFFLEPTCPFSVRASRKLMPFLKHVGEDVLTLQVVLHSQPWHLFSGVLMRCILAAAALPAGRDEAWQTLRAIGDHREEFEFFHHCEGANMQTTPDELIARLEVYTRLALAKPFHLASVTDAMKAHTRYARENSIHVSPTVMLDGKVDDRFQSGQSIEEWATLLR</sequence>
<proteinExistence type="predicted"/>
<comment type="caution">
    <text evidence="1">The sequence shown here is derived from an EMBL/GenBank/DDBJ whole genome shotgun (WGS) entry which is preliminary data.</text>
</comment>
<evidence type="ECO:0000313" key="1">
    <source>
        <dbReference type="EMBL" id="OOL19945.1"/>
    </source>
</evidence>
<organism evidence="1 2">
    <name type="scientific">Bombella intestini</name>
    <dbReference type="NCBI Taxonomy" id="1539051"/>
    <lineage>
        <taxon>Bacteria</taxon>
        <taxon>Pseudomonadati</taxon>
        <taxon>Pseudomonadota</taxon>
        <taxon>Alphaproteobacteria</taxon>
        <taxon>Acetobacterales</taxon>
        <taxon>Acetobacteraceae</taxon>
        <taxon>Bombella</taxon>
    </lineage>
</organism>
<dbReference type="STRING" id="1539051.AL01_03140"/>
<evidence type="ECO:0000313" key="2">
    <source>
        <dbReference type="Proteomes" id="UP000200980"/>
    </source>
</evidence>